<evidence type="ECO:0000313" key="3">
    <source>
        <dbReference type="Proteomes" id="UP000241074"/>
    </source>
</evidence>
<dbReference type="InterPro" id="IPR025979">
    <property type="entry name" value="ChrR-like_cupin_dom"/>
</dbReference>
<name>A0A2P1PTC7_9GAMM</name>
<evidence type="ECO:0000259" key="1">
    <source>
        <dbReference type="Pfam" id="PF12973"/>
    </source>
</evidence>
<gene>
    <name evidence="2" type="ORF">C7S18_13220</name>
</gene>
<dbReference type="Gene3D" id="2.60.120.10">
    <property type="entry name" value="Jelly Rolls"/>
    <property type="match status" value="1"/>
</dbReference>
<keyword evidence="3" id="KW-1185">Reference proteome</keyword>
<sequence>MFIMATDPTEAMTDEKLLGDVLERLPNPALDPARKAALGARLTERLAASNRATVLPGIAAIRADEGDWHRIGEGVRIKPLRANLADGTQTSLWRIDAGARVPKHAHHHEEECLVVSGQIVMAGVRYQTGDFVLAGDGSEHPEFLAETDTTLLIRGQLEAGLRPVFARALGLVA</sequence>
<dbReference type="EMBL" id="CP027860">
    <property type="protein sequence ID" value="AVP98099.1"/>
    <property type="molecule type" value="Genomic_DNA"/>
</dbReference>
<dbReference type="AlphaFoldDB" id="A0A2P1PTC7"/>
<dbReference type="Proteomes" id="UP000241074">
    <property type="component" value="Chromosome"/>
</dbReference>
<dbReference type="KEGG" id="xba:C7S18_13220"/>
<reference evidence="2 3" key="1">
    <citation type="submission" date="2018-03" db="EMBL/GenBank/DDBJ databases">
        <title>Ahniella affigens gen. nov., sp. nov., a gammaproteobacterium isolated from sandy soil near a stream.</title>
        <authorList>
            <person name="Ko Y."/>
            <person name="Kim J.-H."/>
        </authorList>
    </citation>
    <scope>NUCLEOTIDE SEQUENCE [LARGE SCALE GENOMIC DNA]</scope>
    <source>
        <strain evidence="2 3">D13</strain>
    </source>
</reference>
<evidence type="ECO:0000313" key="2">
    <source>
        <dbReference type="EMBL" id="AVP98099.1"/>
    </source>
</evidence>
<dbReference type="OrthoDB" id="2988517at2"/>
<protein>
    <recommendedName>
        <fullName evidence="1">ChrR-like cupin domain-containing protein</fullName>
    </recommendedName>
</protein>
<organism evidence="2 3">
    <name type="scientific">Ahniella affigens</name>
    <dbReference type="NCBI Taxonomy" id="2021234"/>
    <lineage>
        <taxon>Bacteria</taxon>
        <taxon>Pseudomonadati</taxon>
        <taxon>Pseudomonadota</taxon>
        <taxon>Gammaproteobacteria</taxon>
        <taxon>Lysobacterales</taxon>
        <taxon>Rhodanobacteraceae</taxon>
        <taxon>Ahniella</taxon>
    </lineage>
</organism>
<dbReference type="InterPro" id="IPR014710">
    <property type="entry name" value="RmlC-like_jellyroll"/>
</dbReference>
<feature type="domain" description="ChrR-like cupin" evidence="1">
    <location>
        <begin position="60"/>
        <end position="154"/>
    </location>
</feature>
<dbReference type="InterPro" id="IPR011051">
    <property type="entry name" value="RmlC_Cupin_sf"/>
</dbReference>
<dbReference type="Pfam" id="PF12973">
    <property type="entry name" value="Cupin_7"/>
    <property type="match status" value="1"/>
</dbReference>
<dbReference type="SUPFAM" id="SSF51182">
    <property type="entry name" value="RmlC-like cupins"/>
    <property type="match status" value="1"/>
</dbReference>
<proteinExistence type="predicted"/>
<reference evidence="2 3" key="2">
    <citation type="submission" date="2018-03" db="EMBL/GenBank/DDBJ databases">
        <authorList>
            <person name="Keele B.F."/>
        </authorList>
    </citation>
    <scope>NUCLEOTIDE SEQUENCE [LARGE SCALE GENOMIC DNA]</scope>
    <source>
        <strain evidence="2 3">D13</strain>
    </source>
</reference>
<accession>A0A2P1PTC7</accession>